<dbReference type="KEGG" id="tva:4767796"/>
<evidence type="ECO:0000313" key="2">
    <source>
        <dbReference type="Proteomes" id="UP000001542"/>
    </source>
</evidence>
<keyword evidence="2" id="KW-1185">Reference proteome</keyword>
<accession>A2EBZ7</accession>
<dbReference type="VEuPathDB" id="TrichDB:TVAGG3_0652270"/>
<dbReference type="VEuPathDB" id="TrichDB:TVAG_259460"/>
<dbReference type="Proteomes" id="UP000001542">
    <property type="component" value="Unassembled WGS sequence"/>
</dbReference>
<reference evidence="1" key="2">
    <citation type="journal article" date="2007" name="Science">
        <title>Draft genome sequence of the sexually transmitted pathogen Trichomonas vaginalis.</title>
        <authorList>
            <person name="Carlton J.M."/>
            <person name="Hirt R.P."/>
            <person name="Silva J.C."/>
            <person name="Delcher A.L."/>
            <person name="Schatz M."/>
            <person name="Zhao Q."/>
            <person name="Wortman J.R."/>
            <person name="Bidwell S.L."/>
            <person name="Alsmark U.C.M."/>
            <person name="Besteiro S."/>
            <person name="Sicheritz-Ponten T."/>
            <person name="Noel C.J."/>
            <person name="Dacks J.B."/>
            <person name="Foster P.G."/>
            <person name="Simillion C."/>
            <person name="Van de Peer Y."/>
            <person name="Miranda-Saavedra D."/>
            <person name="Barton G.J."/>
            <person name="Westrop G.D."/>
            <person name="Mueller S."/>
            <person name="Dessi D."/>
            <person name="Fiori P.L."/>
            <person name="Ren Q."/>
            <person name="Paulsen I."/>
            <person name="Zhang H."/>
            <person name="Bastida-Corcuera F.D."/>
            <person name="Simoes-Barbosa A."/>
            <person name="Brown M.T."/>
            <person name="Hayes R.D."/>
            <person name="Mukherjee M."/>
            <person name="Okumura C.Y."/>
            <person name="Schneider R."/>
            <person name="Smith A.J."/>
            <person name="Vanacova S."/>
            <person name="Villalvazo M."/>
            <person name="Haas B.J."/>
            <person name="Pertea M."/>
            <person name="Feldblyum T.V."/>
            <person name="Utterback T.R."/>
            <person name="Shu C.L."/>
            <person name="Osoegawa K."/>
            <person name="de Jong P.J."/>
            <person name="Hrdy I."/>
            <person name="Horvathova L."/>
            <person name="Zubacova Z."/>
            <person name="Dolezal P."/>
            <person name="Malik S.B."/>
            <person name="Logsdon J.M. Jr."/>
            <person name="Henze K."/>
            <person name="Gupta A."/>
            <person name="Wang C.C."/>
            <person name="Dunne R.L."/>
            <person name="Upcroft J.A."/>
            <person name="Upcroft P."/>
            <person name="White O."/>
            <person name="Salzberg S.L."/>
            <person name="Tang P."/>
            <person name="Chiu C.-H."/>
            <person name="Lee Y.-S."/>
            <person name="Embley T.M."/>
            <person name="Coombs G.H."/>
            <person name="Mottram J.C."/>
            <person name="Tachezy J."/>
            <person name="Fraser-Liggett C.M."/>
            <person name="Johnson P.J."/>
        </authorList>
    </citation>
    <scope>NUCLEOTIDE SEQUENCE [LARGE SCALE GENOMIC DNA]</scope>
    <source>
        <strain evidence="1">G3</strain>
    </source>
</reference>
<name>A2EBZ7_TRIV3</name>
<dbReference type="InParanoid" id="A2EBZ7"/>
<evidence type="ECO:0000313" key="1">
    <source>
        <dbReference type="EMBL" id="EAY09865.1"/>
    </source>
</evidence>
<dbReference type="EMBL" id="DS113349">
    <property type="protein sequence ID" value="EAY09865.1"/>
    <property type="molecule type" value="Genomic_DNA"/>
</dbReference>
<sequence>MAMTLVNNNAFDNELLPPGEMQVQALKTPTQVLMSPTLLIDTSQKICLAMTPDEFVNSY</sequence>
<organism evidence="1 2">
    <name type="scientific">Trichomonas vaginalis (strain ATCC PRA-98 / G3)</name>
    <dbReference type="NCBI Taxonomy" id="412133"/>
    <lineage>
        <taxon>Eukaryota</taxon>
        <taxon>Metamonada</taxon>
        <taxon>Parabasalia</taxon>
        <taxon>Trichomonadida</taxon>
        <taxon>Trichomonadidae</taxon>
        <taxon>Trichomonas</taxon>
    </lineage>
</organism>
<reference evidence="1" key="1">
    <citation type="submission" date="2006-10" db="EMBL/GenBank/DDBJ databases">
        <authorList>
            <person name="Amadeo P."/>
            <person name="Zhao Q."/>
            <person name="Wortman J."/>
            <person name="Fraser-Liggett C."/>
            <person name="Carlton J."/>
        </authorList>
    </citation>
    <scope>NUCLEOTIDE SEQUENCE</scope>
    <source>
        <strain evidence="1">G3</strain>
    </source>
</reference>
<dbReference type="AlphaFoldDB" id="A2EBZ7"/>
<dbReference type="RefSeq" id="XP_001322088.1">
    <property type="nucleotide sequence ID" value="XM_001322053.1"/>
</dbReference>
<proteinExistence type="predicted"/>
<gene>
    <name evidence="1" type="ORF">TVAG_259460</name>
</gene>
<protein>
    <submittedName>
        <fullName evidence="1">Uncharacterized protein</fullName>
    </submittedName>
</protein>